<feature type="domain" description="SMP-30/Gluconolactonase/LRE-like region" evidence="1">
    <location>
        <begin position="14"/>
        <end position="284"/>
    </location>
</feature>
<dbReference type="Gene3D" id="2.120.10.30">
    <property type="entry name" value="TolB, C-terminal domain"/>
    <property type="match status" value="1"/>
</dbReference>
<proteinExistence type="predicted"/>
<comment type="caution">
    <text evidence="2">The sequence shown here is derived from an EMBL/GenBank/DDBJ whole genome shotgun (WGS) entry which is preliminary data.</text>
</comment>
<reference evidence="3" key="1">
    <citation type="journal article" date="2019" name="Int. J. Syst. Evol. Microbiol.">
        <title>The Global Catalogue of Microorganisms (GCM) 10K type strain sequencing project: providing services to taxonomists for standard genome sequencing and annotation.</title>
        <authorList>
            <consortium name="The Broad Institute Genomics Platform"/>
            <consortium name="The Broad Institute Genome Sequencing Center for Infectious Disease"/>
            <person name="Wu L."/>
            <person name="Ma J."/>
        </authorList>
    </citation>
    <scope>NUCLEOTIDE SEQUENCE [LARGE SCALE GENOMIC DNA]</scope>
    <source>
        <strain evidence="3">JCM 17666</strain>
    </source>
</reference>
<dbReference type="EMBL" id="BAABFO010000001">
    <property type="protein sequence ID" value="GAA4322235.1"/>
    <property type="molecule type" value="Genomic_DNA"/>
</dbReference>
<dbReference type="InterPro" id="IPR013658">
    <property type="entry name" value="SGL"/>
</dbReference>
<sequence length="305" mass="31835">MSEDIKVIATGLQFPEGPVAMRDGSVLVVEIRGGTVRRIAPDGSASLAADCGGGPNGAAIGPDGALYVCNNGGASYKPGQVLSSGPAADYTGGYIQRVDLATGDVRTLYEGCDGTRLSAPNDLVFDRHGGFYFTDMGKKMATHRVHGALYYALPDGSSIRQLTYHLQQPNGVALSPDGKVVYVSETDTARLWAFDVAGPGQIARQKGPAPHGGRLVCGLPGYQGFDSMAVDSEGNICVATLTTGAITVVAPDGAVLRQVKVPDTHVTNICFGGPGRRTAYMTFAERGELAAMQWPVPGLELNFNA</sequence>
<evidence type="ECO:0000259" key="1">
    <source>
        <dbReference type="Pfam" id="PF08450"/>
    </source>
</evidence>
<gene>
    <name evidence="2" type="ORF">GCM10023144_02050</name>
</gene>
<evidence type="ECO:0000313" key="2">
    <source>
        <dbReference type="EMBL" id="GAA4322235.1"/>
    </source>
</evidence>
<dbReference type="RefSeq" id="WP_345245417.1">
    <property type="nucleotide sequence ID" value="NZ_BAABFO010000001.1"/>
</dbReference>
<dbReference type="Pfam" id="PF08450">
    <property type="entry name" value="SGL"/>
    <property type="match status" value="1"/>
</dbReference>
<dbReference type="SUPFAM" id="SSF63829">
    <property type="entry name" value="Calcium-dependent phosphotriesterase"/>
    <property type="match status" value="1"/>
</dbReference>
<dbReference type="PANTHER" id="PTHR47572:SF5">
    <property type="entry name" value="BLR2277 PROTEIN"/>
    <property type="match status" value="1"/>
</dbReference>
<protein>
    <submittedName>
        <fullName evidence="2">SMP-30/gluconolactonase/LRE family protein</fullName>
    </submittedName>
</protein>
<dbReference type="Proteomes" id="UP001501671">
    <property type="component" value="Unassembled WGS sequence"/>
</dbReference>
<keyword evidence="3" id="KW-1185">Reference proteome</keyword>
<name>A0ABP8GDD6_9BURK</name>
<organism evidence="2 3">
    <name type="scientific">Pigmentiphaga soli</name>
    <dbReference type="NCBI Taxonomy" id="1007095"/>
    <lineage>
        <taxon>Bacteria</taxon>
        <taxon>Pseudomonadati</taxon>
        <taxon>Pseudomonadota</taxon>
        <taxon>Betaproteobacteria</taxon>
        <taxon>Burkholderiales</taxon>
        <taxon>Alcaligenaceae</taxon>
        <taxon>Pigmentiphaga</taxon>
    </lineage>
</organism>
<accession>A0ABP8GDD6</accession>
<dbReference type="PANTHER" id="PTHR47572">
    <property type="entry name" value="LIPOPROTEIN-RELATED"/>
    <property type="match status" value="1"/>
</dbReference>
<evidence type="ECO:0000313" key="3">
    <source>
        <dbReference type="Proteomes" id="UP001501671"/>
    </source>
</evidence>
<dbReference type="InterPro" id="IPR011042">
    <property type="entry name" value="6-blade_b-propeller_TolB-like"/>
</dbReference>
<dbReference type="InterPro" id="IPR051262">
    <property type="entry name" value="SMP-30/CGR1_Lactonase"/>
</dbReference>